<proteinExistence type="inferred from homology"/>
<comment type="catalytic activity">
    <reaction evidence="10">
        <text>5,6-dihydrouridine(17) in tRNA + NAD(+) = uridine(17) in tRNA + NADH + H(+)</text>
        <dbReference type="Rhea" id="RHEA:53372"/>
        <dbReference type="Rhea" id="RHEA-COMP:13541"/>
        <dbReference type="Rhea" id="RHEA-COMP:13542"/>
        <dbReference type="ChEBI" id="CHEBI:15378"/>
        <dbReference type="ChEBI" id="CHEBI:57540"/>
        <dbReference type="ChEBI" id="CHEBI:57945"/>
        <dbReference type="ChEBI" id="CHEBI:65315"/>
        <dbReference type="ChEBI" id="CHEBI:74443"/>
        <dbReference type="EC" id="1.3.1.88"/>
    </reaction>
    <physiologicalReaction direction="right-to-left" evidence="10">
        <dbReference type="Rhea" id="RHEA:53374"/>
    </physiologicalReaction>
</comment>
<dbReference type="InterPro" id="IPR013785">
    <property type="entry name" value="Aldolase_TIM"/>
</dbReference>
<feature type="region of interest" description="Disordered" evidence="14">
    <location>
        <begin position="444"/>
        <end position="543"/>
    </location>
</feature>
<keyword evidence="6" id="KW-0560">Oxidoreductase</keyword>
<evidence type="ECO:0000313" key="16">
    <source>
        <dbReference type="EnsemblMetazoa" id="XP_038064432.1"/>
    </source>
</evidence>
<accession>A0A914AL23</accession>
<sequence length="543" mass="61249">MPASPKREGFEFWEKTLGKPRLLVAPMVDQSELPWRLLSRRHGAQLCYTPMYHAAVFARDPHYRSEALASCQEDRPLIVQFSANDPEDFLRAALLAQDHCDAVDLNLGCPQANAKRGRYGAFLQEDWDTIFKIVNLAHQRLAVPVTCKIRVYQDVEKTVQYAKMLEQAGCQMLTVHGRTRDMKGPKTGLANWDVIKAIKESLRIPVFANGNVQYKSDVERCMRETGVDGVMTAEGNLHNPAIFEGVQPPAWEMAEEYLELVKQYPCPMAFVRGHLFKIWHHSVTIHQDLRTKMANAKTLEDFVSVSQDLRRVCEAEMMQASGQEANGRTPHWLCQPYVRPTPEETQKRMLEKSLKRPLTENEQENQEPHLSKRALKKHQRGKPLVKIGRKFDPCSTCSNPRGLRCVFKLCRACCKEKARHAVEDCPSHRFLFKSKIERRKHWEAEQAAKASLATSGTPTDTPTDTPKDTPTDTPLEVPGGTPMNVDLLDLPEGTSEVSRKDDVKTELRQGTSRDVCTDNGVDAKPISSSVPSDSPEAIPSEVS</sequence>
<evidence type="ECO:0000256" key="7">
    <source>
        <dbReference type="ARBA" id="ARBA00023027"/>
    </source>
</evidence>
<evidence type="ECO:0000313" key="17">
    <source>
        <dbReference type="Proteomes" id="UP000887568"/>
    </source>
</evidence>
<organism evidence="16 17">
    <name type="scientific">Patiria miniata</name>
    <name type="common">Bat star</name>
    <name type="synonym">Asterina miniata</name>
    <dbReference type="NCBI Taxonomy" id="46514"/>
    <lineage>
        <taxon>Eukaryota</taxon>
        <taxon>Metazoa</taxon>
        <taxon>Echinodermata</taxon>
        <taxon>Eleutherozoa</taxon>
        <taxon>Asterozoa</taxon>
        <taxon>Asteroidea</taxon>
        <taxon>Valvatacea</taxon>
        <taxon>Valvatida</taxon>
        <taxon>Asterinidae</taxon>
        <taxon>Patiria</taxon>
    </lineage>
</organism>
<keyword evidence="2" id="KW-0285">Flavoprotein</keyword>
<dbReference type="RefSeq" id="XP_038064432.1">
    <property type="nucleotide sequence ID" value="XM_038208504.1"/>
</dbReference>
<dbReference type="Gene3D" id="3.20.20.70">
    <property type="entry name" value="Aldolase class I"/>
    <property type="match status" value="1"/>
</dbReference>
<keyword evidence="17" id="KW-1185">Reference proteome</keyword>
<evidence type="ECO:0000256" key="12">
    <source>
        <dbReference type="ARBA" id="ARBA00048934"/>
    </source>
</evidence>
<dbReference type="InterPro" id="IPR018517">
    <property type="entry name" value="tRNA_hU_synthase_CS"/>
</dbReference>
<keyword evidence="5" id="KW-0521">NADP</keyword>
<evidence type="ECO:0000256" key="4">
    <source>
        <dbReference type="ARBA" id="ARBA00022694"/>
    </source>
</evidence>
<evidence type="ECO:0000256" key="14">
    <source>
        <dbReference type="SAM" id="MobiDB-lite"/>
    </source>
</evidence>
<dbReference type="Proteomes" id="UP000887568">
    <property type="component" value="Unplaced"/>
</dbReference>
<dbReference type="GO" id="GO:0050660">
    <property type="term" value="F:flavin adenine dinucleotide binding"/>
    <property type="evidence" value="ECO:0007669"/>
    <property type="project" value="InterPro"/>
</dbReference>
<evidence type="ECO:0000256" key="2">
    <source>
        <dbReference type="ARBA" id="ARBA00022630"/>
    </source>
</evidence>
<feature type="domain" description="DUS-like FMN-binding" evidence="15">
    <location>
        <begin position="24"/>
        <end position="314"/>
    </location>
</feature>
<dbReference type="PANTHER" id="PTHR11082:SF5">
    <property type="entry name" value="TRNA-DIHYDROURIDINE(16_17) SYNTHASE [NAD(P)(+)]-LIKE"/>
    <property type="match status" value="1"/>
</dbReference>
<evidence type="ECO:0000256" key="10">
    <source>
        <dbReference type="ARBA" id="ARBA00047287"/>
    </source>
</evidence>
<comment type="catalytic activity">
    <reaction evidence="11">
        <text>5,6-dihydrouridine(16) in tRNA + NADP(+) = uridine(16) in tRNA + NADPH + H(+)</text>
        <dbReference type="Rhea" id="RHEA:53376"/>
        <dbReference type="Rhea" id="RHEA-COMP:13543"/>
        <dbReference type="Rhea" id="RHEA-COMP:13544"/>
        <dbReference type="ChEBI" id="CHEBI:15378"/>
        <dbReference type="ChEBI" id="CHEBI:57783"/>
        <dbReference type="ChEBI" id="CHEBI:58349"/>
        <dbReference type="ChEBI" id="CHEBI:65315"/>
        <dbReference type="ChEBI" id="CHEBI:74443"/>
        <dbReference type="EC" id="1.3.1.88"/>
    </reaction>
    <physiologicalReaction direction="right-to-left" evidence="11">
        <dbReference type="Rhea" id="RHEA:53378"/>
    </physiologicalReaction>
</comment>
<evidence type="ECO:0000256" key="3">
    <source>
        <dbReference type="ARBA" id="ARBA00022643"/>
    </source>
</evidence>
<dbReference type="EnsemblMetazoa" id="XM_038208504.1">
    <property type="protein sequence ID" value="XP_038064432.1"/>
    <property type="gene ID" value="LOC119734885"/>
</dbReference>
<name>A0A914AL23_PATMI</name>
<dbReference type="SUPFAM" id="SSF51395">
    <property type="entry name" value="FMN-linked oxidoreductases"/>
    <property type="match status" value="1"/>
</dbReference>
<dbReference type="CDD" id="cd02801">
    <property type="entry name" value="DUS_like_FMN"/>
    <property type="match status" value="1"/>
</dbReference>
<dbReference type="GO" id="GO:0017150">
    <property type="term" value="F:tRNA dihydrouridine synthase activity"/>
    <property type="evidence" value="ECO:0007669"/>
    <property type="project" value="InterPro"/>
</dbReference>
<protein>
    <recommendedName>
        <fullName evidence="9">tRNA-dihydrouridine(16/17) synthase [NAD(P)(+)]</fullName>
        <ecNumber evidence="9">1.3.1.88</ecNumber>
    </recommendedName>
</protein>
<evidence type="ECO:0000256" key="5">
    <source>
        <dbReference type="ARBA" id="ARBA00022857"/>
    </source>
</evidence>
<feature type="compositionally biased region" description="Basic and acidic residues" evidence="14">
    <location>
        <begin position="497"/>
        <end position="507"/>
    </location>
</feature>
<dbReference type="Pfam" id="PF01207">
    <property type="entry name" value="Dus"/>
    <property type="match status" value="1"/>
</dbReference>
<evidence type="ECO:0000256" key="8">
    <source>
        <dbReference type="ARBA" id="ARBA00038313"/>
    </source>
</evidence>
<dbReference type="PANTHER" id="PTHR11082">
    <property type="entry name" value="TRNA-DIHYDROURIDINE SYNTHASE"/>
    <property type="match status" value="1"/>
</dbReference>
<evidence type="ECO:0000256" key="1">
    <source>
        <dbReference type="ARBA" id="ARBA00001917"/>
    </source>
</evidence>
<dbReference type="OrthoDB" id="272303at2759"/>
<evidence type="ECO:0000256" key="9">
    <source>
        <dbReference type="ARBA" id="ARBA00038890"/>
    </source>
</evidence>
<comment type="similarity">
    <text evidence="8">Belongs to the Dus family. Dus1 subfamily.</text>
</comment>
<feature type="region of interest" description="Disordered" evidence="14">
    <location>
        <begin position="354"/>
        <end position="382"/>
    </location>
</feature>
<dbReference type="PROSITE" id="PS01136">
    <property type="entry name" value="UPF0034"/>
    <property type="match status" value="1"/>
</dbReference>
<keyword evidence="4" id="KW-0819">tRNA processing</keyword>
<dbReference type="AlphaFoldDB" id="A0A914AL23"/>
<evidence type="ECO:0000259" key="15">
    <source>
        <dbReference type="Pfam" id="PF01207"/>
    </source>
</evidence>
<comment type="catalytic activity">
    <reaction evidence="12">
        <text>5,6-dihydrouridine(16) in tRNA + NAD(+) = uridine(16) in tRNA + NADH + H(+)</text>
        <dbReference type="Rhea" id="RHEA:53380"/>
        <dbReference type="Rhea" id="RHEA-COMP:13543"/>
        <dbReference type="Rhea" id="RHEA-COMP:13544"/>
        <dbReference type="ChEBI" id="CHEBI:15378"/>
        <dbReference type="ChEBI" id="CHEBI:57540"/>
        <dbReference type="ChEBI" id="CHEBI:57945"/>
        <dbReference type="ChEBI" id="CHEBI:65315"/>
        <dbReference type="ChEBI" id="CHEBI:74443"/>
        <dbReference type="EC" id="1.3.1.88"/>
    </reaction>
    <physiologicalReaction direction="right-to-left" evidence="12">
        <dbReference type="Rhea" id="RHEA:53382"/>
    </physiologicalReaction>
</comment>
<evidence type="ECO:0000256" key="13">
    <source>
        <dbReference type="ARBA" id="ARBA00049467"/>
    </source>
</evidence>
<dbReference type="InterPro" id="IPR035587">
    <property type="entry name" value="DUS-like_FMN-bd"/>
</dbReference>
<feature type="compositionally biased region" description="Basic residues" evidence="14">
    <location>
        <begin position="371"/>
        <end position="382"/>
    </location>
</feature>
<dbReference type="GeneID" id="119734885"/>
<dbReference type="EC" id="1.3.1.88" evidence="9"/>
<comment type="catalytic activity">
    <reaction evidence="13">
        <text>5,6-dihydrouridine(17) in tRNA + NADP(+) = uridine(17) in tRNA + NADPH + H(+)</text>
        <dbReference type="Rhea" id="RHEA:53368"/>
        <dbReference type="Rhea" id="RHEA-COMP:13541"/>
        <dbReference type="Rhea" id="RHEA-COMP:13542"/>
        <dbReference type="ChEBI" id="CHEBI:15378"/>
        <dbReference type="ChEBI" id="CHEBI:57783"/>
        <dbReference type="ChEBI" id="CHEBI:58349"/>
        <dbReference type="ChEBI" id="CHEBI:65315"/>
        <dbReference type="ChEBI" id="CHEBI:74443"/>
        <dbReference type="EC" id="1.3.1.88"/>
    </reaction>
    <physiologicalReaction direction="right-to-left" evidence="13">
        <dbReference type="Rhea" id="RHEA:53370"/>
    </physiologicalReaction>
</comment>
<evidence type="ECO:0000256" key="11">
    <source>
        <dbReference type="ARBA" id="ARBA00047652"/>
    </source>
</evidence>
<keyword evidence="7" id="KW-0520">NAD</keyword>
<reference evidence="16" key="1">
    <citation type="submission" date="2022-11" db="UniProtKB">
        <authorList>
            <consortium name="EnsemblMetazoa"/>
        </authorList>
    </citation>
    <scope>IDENTIFICATION</scope>
</reference>
<comment type="cofactor">
    <cofactor evidence="1">
        <name>FMN</name>
        <dbReference type="ChEBI" id="CHEBI:58210"/>
    </cofactor>
</comment>
<keyword evidence="3" id="KW-0288">FMN</keyword>
<evidence type="ECO:0000256" key="6">
    <source>
        <dbReference type="ARBA" id="ARBA00023002"/>
    </source>
</evidence>